<dbReference type="EMBL" id="CP062222">
    <property type="protein sequence ID" value="QTC92831.1"/>
    <property type="molecule type" value="Genomic_DNA"/>
</dbReference>
<dbReference type="GO" id="GO:0003676">
    <property type="term" value="F:nucleic acid binding"/>
    <property type="evidence" value="ECO:0007669"/>
    <property type="project" value="InterPro"/>
</dbReference>
<evidence type="ECO:0000313" key="1">
    <source>
        <dbReference type="EMBL" id="QTC92831.1"/>
    </source>
</evidence>
<name>A0A975GWM8_9CAUL</name>
<dbReference type="AlphaFoldDB" id="A0A975GWM8"/>
<dbReference type="Gene3D" id="3.30.420.10">
    <property type="entry name" value="Ribonuclease H-like superfamily/Ribonuclease H"/>
    <property type="match status" value="1"/>
</dbReference>
<dbReference type="InterPro" id="IPR036397">
    <property type="entry name" value="RNaseH_sf"/>
</dbReference>
<dbReference type="Proteomes" id="UP000663918">
    <property type="component" value="Chromosome"/>
</dbReference>
<organism evidence="1 2">
    <name type="scientific">Brevundimonas goettingensis</name>
    <dbReference type="NCBI Taxonomy" id="2774190"/>
    <lineage>
        <taxon>Bacteria</taxon>
        <taxon>Pseudomonadati</taxon>
        <taxon>Pseudomonadota</taxon>
        <taxon>Alphaproteobacteria</taxon>
        <taxon>Caulobacterales</taxon>
        <taxon>Caulobacteraceae</taxon>
        <taxon>Brevundimonas</taxon>
    </lineage>
</organism>
<sequence>MVVFLDFEASSLSDDSYPIEVGWVFEDGRGESHLIRPADDWRDWGPQAEAIHKLSRARLLEVGTSLEHVARRMVEVLSGHALYASAPSWDGKWLSVLLRRAGLARKALTLRDTDEAHAALASGILSGVLSDVEVEALIPTLIRRARIERESVPVRHRALADAEEERQVWLTVGRLAEAERARRLS</sequence>
<keyword evidence="2" id="KW-1185">Reference proteome</keyword>
<gene>
    <name evidence="1" type="ORF">IFJ75_08300</name>
</gene>
<protein>
    <submittedName>
        <fullName evidence="1">Transcriptional regulator</fullName>
    </submittedName>
</protein>
<dbReference type="InterPro" id="IPR012337">
    <property type="entry name" value="RNaseH-like_sf"/>
</dbReference>
<dbReference type="KEGG" id="bgoe:IFJ75_08300"/>
<evidence type="ECO:0000313" key="2">
    <source>
        <dbReference type="Proteomes" id="UP000663918"/>
    </source>
</evidence>
<reference evidence="1" key="1">
    <citation type="submission" date="2020-09" db="EMBL/GenBank/DDBJ databases">
        <title>Brevundimonas sp. LVF2 isolated from a puddle in Goettingen, Germany.</title>
        <authorList>
            <person name="Friedrich I."/>
            <person name="Klassen A."/>
            <person name="Hannes N."/>
            <person name="Schneider D."/>
            <person name="Hertel R."/>
            <person name="Daniel R."/>
        </authorList>
    </citation>
    <scope>NUCLEOTIDE SEQUENCE</scope>
    <source>
        <strain evidence="1">LVF2</strain>
    </source>
</reference>
<dbReference type="SUPFAM" id="SSF53098">
    <property type="entry name" value="Ribonuclease H-like"/>
    <property type="match status" value="1"/>
</dbReference>
<accession>A0A975GWM8</accession>
<dbReference type="RefSeq" id="WP_207932110.1">
    <property type="nucleotide sequence ID" value="NZ_CP062222.1"/>
</dbReference>
<proteinExistence type="predicted"/>